<comment type="caution">
    <text evidence="1">The sequence shown here is derived from an EMBL/GenBank/DDBJ whole genome shotgun (WGS) entry which is preliminary data.</text>
</comment>
<accession>A0A3M2LNA8</accession>
<gene>
    <name evidence="1" type="ORF">EBO15_31265</name>
</gene>
<evidence type="ECO:0000313" key="2">
    <source>
        <dbReference type="Proteomes" id="UP000282674"/>
    </source>
</evidence>
<evidence type="ECO:0000313" key="1">
    <source>
        <dbReference type="EMBL" id="RMI38951.1"/>
    </source>
</evidence>
<dbReference type="RefSeq" id="WP_122198069.1">
    <property type="nucleotide sequence ID" value="NZ_JBHSKC010000009.1"/>
</dbReference>
<organism evidence="1 2">
    <name type="scientific">Actinomadura harenae</name>
    <dbReference type="NCBI Taxonomy" id="2483351"/>
    <lineage>
        <taxon>Bacteria</taxon>
        <taxon>Bacillati</taxon>
        <taxon>Actinomycetota</taxon>
        <taxon>Actinomycetes</taxon>
        <taxon>Streptosporangiales</taxon>
        <taxon>Thermomonosporaceae</taxon>
        <taxon>Actinomadura</taxon>
    </lineage>
</organism>
<protein>
    <submittedName>
        <fullName evidence="1">Uncharacterized protein</fullName>
    </submittedName>
</protein>
<sequence>MDPTTLATTATEMLVPVLAAVGSGGANRLGELVTDTALAPVTRLYTAVKNRLSRDSYSETALERAEERPDSAARRQALQAVLAEIIEDDPDFASTLEALVADARTVNVVQDSGAVAGRDVNMQGGYVAGRDITFGR</sequence>
<dbReference type="Proteomes" id="UP000282674">
    <property type="component" value="Unassembled WGS sequence"/>
</dbReference>
<keyword evidence="2" id="KW-1185">Reference proteome</keyword>
<name>A0A3M2LNA8_9ACTN</name>
<dbReference type="AlphaFoldDB" id="A0A3M2LNA8"/>
<reference evidence="1 2" key="1">
    <citation type="submission" date="2018-10" db="EMBL/GenBank/DDBJ databases">
        <title>Isolation from soil.</title>
        <authorList>
            <person name="Hu J."/>
        </authorList>
    </citation>
    <scope>NUCLEOTIDE SEQUENCE [LARGE SCALE GENOMIC DNA]</scope>
    <source>
        <strain evidence="1 2">NEAU-Ht49</strain>
    </source>
</reference>
<dbReference type="EMBL" id="RFFG01000076">
    <property type="protein sequence ID" value="RMI38951.1"/>
    <property type="molecule type" value="Genomic_DNA"/>
</dbReference>
<proteinExistence type="predicted"/>